<reference evidence="1 2" key="1">
    <citation type="submission" date="2014-04" db="EMBL/GenBank/DDBJ databases">
        <authorList>
            <consortium name="DOE Joint Genome Institute"/>
            <person name="Kuo A."/>
            <person name="Kohler A."/>
            <person name="Nagy L.G."/>
            <person name="Floudas D."/>
            <person name="Copeland A."/>
            <person name="Barry K.W."/>
            <person name="Cichocki N."/>
            <person name="Veneault-Fourrey C."/>
            <person name="LaButti K."/>
            <person name="Lindquist E.A."/>
            <person name="Lipzen A."/>
            <person name="Lundell T."/>
            <person name="Morin E."/>
            <person name="Murat C."/>
            <person name="Sun H."/>
            <person name="Tunlid A."/>
            <person name="Henrissat B."/>
            <person name="Grigoriev I.V."/>
            <person name="Hibbett D.S."/>
            <person name="Martin F."/>
            <person name="Nordberg H.P."/>
            <person name="Cantor M.N."/>
            <person name="Hua S.X."/>
        </authorList>
    </citation>
    <scope>NUCLEOTIDE SEQUENCE [LARGE SCALE GENOMIC DNA]</scope>
    <source>
        <strain evidence="1 2">Foug A</strain>
    </source>
</reference>
<dbReference type="AlphaFoldDB" id="A0A0C3DUD6"/>
<name>A0A0C3DUD6_9AGAM</name>
<dbReference type="InParanoid" id="A0A0C3DUD6"/>
<evidence type="ECO:0000313" key="2">
    <source>
        <dbReference type="Proteomes" id="UP000053989"/>
    </source>
</evidence>
<proteinExistence type="predicted"/>
<organism evidence="1 2">
    <name type="scientific">Scleroderma citrinum Foug A</name>
    <dbReference type="NCBI Taxonomy" id="1036808"/>
    <lineage>
        <taxon>Eukaryota</taxon>
        <taxon>Fungi</taxon>
        <taxon>Dikarya</taxon>
        <taxon>Basidiomycota</taxon>
        <taxon>Agaricomycotina</taxon>
        <taxon>Agaricomycetes</taxon>
        <taxon>Agaricomycetidae</taxon>
        <taxon>Boletales</taxon>
        <taxon>Sclerodermatineae</taxon>
        <taxon>Sclerodermataceae</taxon>
        <taxon>Scleroderma</taxon>
    </lineage>
</organism>
<sequence length="593" mass="65596">MAKQQPKAKKHMIKIPAHRALPAVADDKVDKLLELSLSAANLQPAEAEILDGTRQDRSLQAQGSQYDTIDLANSVENSCEEQDVTDIYDVLYESRSIEVEEYWQSDSKGKSSEITFVNLSPSSFSPGSGKQKQPECGSVSSEDELLLQKPSKKRTKVVQQQLKQCKKMKGCVDRSEDEDGSATDTAANEPWQFTVYVQVYTASPDSRKLAGKSAKVPAMKIISKGPFKCDTAAAFYSFKSCVAKALPCQVSALPVSKFKWKFENQAQGAPRKKVADEAGYEALLDAVKVKRLHENVVVWLYTPMPKKVEEDWDMGNADYVDQPFDVNNELNTRQSNGKACLDNMVSRVKAAQAELEQAYPLGGCALFPNKRVWHNKTNDMYFELTQIRTKYWAANIVSGKCDISAPPVSTHFSDSNKLKVPANPPSTLDGNAGTSHAPGQLVVPGMPVLQPYLPMGSGGFNPYYLPYMHPPPYGLQHGHMPNPAPPFPQASAPTNNIHPQAGLLSSRTASTSSSPGCTMAHNVTLPEFCQKYHISDSDQEKLEELEYRPGNCAVEHFDDHEWQVVGKFSKLGWEAFLVTHRKFCRAIKAGTWL</sequence>
<accession>A0A0C3DUD6</accession>
<keyword evidence="2" id="KW-1185">Reference proteome</keyword>
<evidence type="ECO:0000313" key="1">
    <source>
        <dbReference type="EMBL" id="KIM59561.1"/>
    </source>
</evidence>
<dbReference type="OrthoDB" id="3056089at2759"/>
<protein>
    <submittedName>
        <fullName evidence="1">Uncharacterized protein</fullName>
    </submittedName>
</protein>
<gene>
    <name evidence="1" type="ORF">SCLCIDRAFT_27253</name>
</gene>
<dbReference type="EMBL" id="KN822072">
    <property type="protein sequence ID" value="KIM59561.1"/>
    <property type="molecule type" value="Genomic_DNA"/>
</dbReference>
<dbReference type="HOGENOM" id="CLU_032582_0_0_1"/>
<dbReference type="Proteomes" id="UP000053989">
    <property type="component" value="Unassembled WGS sequence"/>
</dbReference>
<reference evidence="2" key="2">
    <citation type="submission" date="2015-01" db="EMBL/GenBank/DDBJ databases">
        <title>Evolutionary Origins and Diversification of the Mycorrhizal Mutualists.</title>
        <authorList>
            <consortium name="DOE Joint Genome Institute"/>
            <consortium name="Mycorrhizal Genomics Consortium"/>
            <person name="Kohler A."/>
            <person name="Kuo A."/>
            <person name="Nagy L.G."/>
            <person name="Floudas D."/>
            <person name="Copeland A."/>
            <person name="Barry K.W."/>
            <person name="Cichocki N."/>
            <person name="Veneault-Fourrey C."/>
            <person name="LaButti K."/>
            <person name="Lindquist E.A."/>
            <person name="Lipzen A."/>
            <person name="Lundell T."/>
            <person name="Morin E."/>
            <person name="Murat C."/>
            <person name="Riley R."/>
            <person name="Ohm R."/>
            <person name="Sun H."/>
            <person name="Tunlid A."/>
            <person name="Henrissat B."/>
            <person name="Grigoriev I.V."/>
            <person name="Hibbett D.S."/>
            <person name="Martin F."/>
        </authorList>
    </citation>
    <scope>NUCLEOTIDE SEQUENCE [LARGE SCALE GENOMIC DNA]</scope>
    <source>
        <strain evidence="2">Foug A</strain>
    </source>
</reference>